<feature type="transmembrane region" description="Helical" evidence="6">
    <location>
        <begin position="444"/>
        <end position="461"/>
    </location>
</feature>
<reference evidence="7 8" key="1">
    <citation type="submission" date="2021-10" db="EMBL/GenBank/DDBJ databases">
        <title>Anaerobic single-cell dispensing facilitates the cultivation of human gut bacteria.</title>
        <authorList>
            <person name="Afrizal A."/>
        </authorList>
    </citation>
    <scope>NUCLEOTIDE SEQUENCE [LARGE SCALE GENOMIC DNA]</scope>
    <source>
        <strain evidence="7 8">CLA-AA-H200</strain>
    </source>
</reference>
<evidence type="ECO:0000256" key="5">
    <source>
        <dbReference type="ARBA" id="ARBA00023136"/>
    </source>
</evidence>
<protein>
    <submittedName>
        <fullName evidence="7">Lipopolysaccharide biosynthesis protein</fullName>
    </submittedName>
</protein>
<feature type="transmembrane region" description="Helical" evidence="6">
    <location>
        <begin position="158"/>
        <end position="178"/>
    </location>
</feature>
<feature type="transmembrane region" description="Helical" evidence="6">
    <location>
        <begin position="380"/>
        <end position="398"/>
    </location>
</feature>
<comment type="subcellular location">
    <subcellularLocation>
        <location evidence="1">Cell membrane</location>
        <topology evidence="1">Multi-pass membrane protein</topology>
    </subcellularLocation>
</comment>
<evidence type="ECO:0000256" key="6">
    <source>
        <dbReference type="SAM" id="Phobius"/>
    </source>
</evidence>
<keyword evidence="2" id="KW-1003">Cell membrane</keyword>
<feature type="transmembrane region" description="Helical" evidence="6">
    <location>
        <begin position="347"/>
        <end position="368"/>
    </location>
</feature>
<comment type="caution">
    <text evidence="7">The sequence shown here is derived from an EMBL/GenBank/DDBJ whole genome shotgun (WGS) entry which is preliminary data.</text>
</comment>
<sequence length="516" mass="56949">MNYSNSQRAGVILYLTALIFGAYIGFVLSPYIVRNIGVEANGFVTLASNFVTYASLIVTALNSMAARYITISYVQKDFKRANLYYNSVFWGNLLIVAVLVLPALFFIVKMETIIDVPPDIAIDVKILFAFVFFNFFISTGLPNWDCGTYVTNRLDRSYIPNVFASVIRCACIFLMMSLLTPKVWYVGFAATILTVITLIVNCYNTHTLTPELRIRLSGGKPIYSLKAIWELVGSGIWNSISSVGNMLLSGLDLIIANMALGATAMGVLSLSKTLPHLMQQLSSSICNAFAPELTINYAKGDMKAVLKDIKRAMKLTSVIMTVPFAGIVVLCDRFYQLWVPSQDAALLQALTILSILGYMFTSGTQILYNVFSTVNKVKENAIAMLLSGVVSTALTLLLVHYTQLGIYAVAGVSVFVCLVRNMVFTVPMTAKYLGYHFFQFYPQVGRTILSSGLLIGAGFVVKPFLPQGSWGSFIISTVIVGILGLLINVFLLLNRSERAFLSKIVLRKLNIRKKTR</sequence>
<evidence type="ECO:0000256" key="4">
    <source>
        <dbReference type="ARBA" id="ARBA00022989"/>
    </source>
</evidence>
<feature type="transmembrane region" description="Helical" evidence="6">
    <location>
        <begin position="473"/>
        <end position="493"/>
    </location>
</feature>
<keyword evidence="3 6" id="KW-0812">Transmembrane</keyword>
<keyword evidence="8" id="KW-1185">Reference proteome</keyword>
<dbReference type="PANTHER" id="PTHR30250">
    <property type="entry name" value="PST FAMILY PREDICTED COLANIC ACID TRANSPORTER"/>
    <property type="match status" value="1"/>
</dbReference>
<evidence type="ECO:0000256" key="2">
    <source>
        <dbReference type="ARBA" id="ARBA00022475"/>
    </source>
</evidence>
<dbReference type="PANTHER" id="PTHR30250:SF26">
    <property type="entry name" value="PSMA PROTEIN"/>
    <property type="match status" value="1"/>
</dbReference>
<feature type="transmembrane region" description="Helical" evidence="6">
    <location>
        <begin position="53"/>
        <end position="71"/>
    </location>
</feature>
<keyword evidence="4 6" id="KW-1133">Transmembrane helix</keyword>
<gene>
    <name evidence="7" type="ORF">LKD70_17820</name>
</gene>
<dbReference type="InterPro" id="IPR002797">
    <property type="entry name" value="Polysacc_synth"/>
</dbReference>
<evidence type="ECO:0000313" key="8">
    <source>
        <dbReference type="Proteomes" id="UP001198151"/>
    </source>
</evidence>
<dbReference type="Proteomes" id="UP001198151">
    <property type="component" value="Unassembled WGS sequence"/>
</dbReference>
<evidence type="ECO:0000313" key="7">
    <source>
        <dbReference type="EMBL" id="MCC2256241.1"/>
    </source>
</evidence>
<feature type="transmembrane region" description="Helical" evidence="6">
    <location>
        <begin position="404"/>
        <end position="423"/>
    </location>
</feature>
<feature type="transmembrane region" description="Helical" evidence="6">
    <location>
        <begin position="120"/>
        <end position="137"/>
    </location>
</feature>
<accession>A0ABS8G1U9</accession>
<feature type="transmembrane region" description="Helical" evidence="6">
    <location>
        <begin position="184"/>
        <end position="203"/>
    </location>
</feature>
<evidence type="ECO:0000256" key="1">
    <source>
        <dbReference type="ARBA" id="ARBA00004651"/>
    </source>
</evidence>
<name>A0ABS8G1U9_9FIRM</name>
<keyword evidence="5 6" id="KW-0472">Membrane</keyword>
<feature type="transmembrane region" description="Helical" evidence="6">
    <location>
        <begin position="12"/>
        <end position="33"/>
    </location>
</feature>
<feature type="transmembrane region" description="Helical" evidence="6">
    <location>
        <begin position="83"/>
        <end position="108"/>
    </location>
</feature>
<evidence type="ECO:0000256" key="3">
    <source>
        <dbReference type="ARBA" id="ARBA00022692"/>
    </source>
</evidence>
<dbReference type="Pfam" id="PF01943">
    <property type="entry name" value="Polysacc_synt"/>
    <property type="match status" value="1"/>
</dbReference>
<feature type="transmembrane region" description="Helical" evidence="6">
    <location>
        <begin position="312"/>
        <end position="335"/>
    </location>
</feature>
<proteinExistence type="predicted"/>
<dbReference type="EMBL" id="JAJEQX010000059">
    <property type="protein sequence ID" value="MCC2256241.1"/>
    <property type="molecule type" value="Genomic_DNA"/>
</dbReference>
<organism evidence="7 8">
    <name type="scientific">Ruminococcus turbiniformis</name>
    <dbReference type="NCBI Taxonomy" id="2881258"/>
    <lineage>
        <taxon>Bacteria</taxon>
        <taxon>Bacillati</taxon>
        <taxon>Bacillota</taxon>
        <taxon>Clostridia</taxon>
        <taxon>Eubacteriales</taxon>
        <taxon>Oscillospiraceae</taxon>
        <taxon>Ruminococcus</taxon>
    </lineage>
</organism>
<dbReference type="InterPro" id="IPR050833">
    <property type="entry name" value="Poly_Biosynth_Transport"/>
</dbReference>